<feature type="transmembrane region" description="Helical" evidence="1">
    <location>
        <begin position="31"/>
        <end position="53"/>
    </location>
</feature>
<dbReference type="EMBL" id="FN596252">
    <property type="protein sequence ID" value="CCB58529.1"/>
    <property type="molecule type" value="Genomic_DNA"/>
</dbReference>
<protein>
    <submittedName>
        <fullName evidence="2">Uncharacterized protein</fullName>
    </submittedName>
</protein>
<keyword evidence="1" id="KW-0812">Transmembrane</keyword>
<evidence type="ECO:0000256" key="1">
    <source>
        <dbReference type="SAM" id="Phobius"/>
    </source>
</evidence>
<accession>F6HV11</accession>
<dbReference type="ExpressionAtlas" id="F6HV11">
    <property type="expression patterns" value="baseline and differential"/>
</dbReference>
<sequence length="328" mass="37236">MENNQIMMKEKLVLFGILKETLTILYKNPSFIILTFLTSLPLFCSLLAHEIIFQQTLIETAKYRPQEDSYKVTCSVGDNGVSLCWYQVIDPLDTIKEMIEKVTVRYLLLGLSYLGIVHLLDLFSTIVIVNSASVIYAGEKRMNLKERWHRSMEGVSLKGPLITSIYALLMSSLSLLGLVSLVTQFYMISRAILITIFFGLLLSIAWLPKHMEWNAIWNMGVVMSVLEEKQGDIALGVSAYVSRGCRRRGLFLMLIFFVWRLALRLSCLYVGWSEGGSGIVVTAVQVSLVCFGNVLKWVAFMVYFYDCKRRFLEKKVDVEQGSAAEALK</sequence>
<feature type="transmembrane region" description="Helical" evidence="1">
    <location>
        <begin position="250"/>
        <end position="272"/>
    </location>
</feature>
<dbReference type="HOGENOM" id="CLU_058910_0_0_1"/>
<feature type="transmembrane region" description="Helical" evidence="1">
    <location>
        <begin position="113"/>
        <end position="138"/>
    </location>
</feature>
<dbReference type="eggNOG" id="ENOG502S0G6">
    <property type="taxonomic scope" value="Eukaryota"/>
</dbReference>
<keyword evidence="3" id="KW-1185">Reference proteome</keyword>
<dbReference type="PaxDb" id="29760-VIT_14s0066g01570.t01"/>
<keyword evidence="1" id="KW-0472">Membrane</keyword>
<dbReference type="InParanoid" id="F6HV11"/>
<evidence type="ECO:0000313" key="3">
    <source>
        <dbReference type="Proteomes" id="UP000009183"/>
    </source>
</evidence>
<reference evidence="3" key="1">
    <citation type="journal article" date="2007" name="Nature">
        <title>The grapevine genome sequence suggests ancestral hexaploidization in major angiosperm phyla.</title>
        <authorList>
            <consortium name="The French-Italian Public Consortium for Grapevine Genome Characterization."/>
            <person name="Jaillon O."/>
            <person name="Aury J.-M."/>
            <person name="Noel B."/>
            <person name="Policriti A."/>
            <person name="Clepet C."/>
            <person name="Casagrande A."/>
            <person name="Choisne N."/>
            <person name="Aubourg S."/>
            <person name="Vitulo N."/>
            <person name="Jubin C."/>
            <person name="Vezzi A."/>
            <person name="Legeai F."/>
            <person name="Hugueney P."/>
            <person name="Dasilva C."/>
            <person name="Horner D."/>
            <person name="Mica E."/>
            <person name="Jublot D."/>
            <person name="Poulain J."/>
            <person name="Bruyere C."/>
            <person name="Billault A."/>
            <person name="Segurens B."/>
            <person name="Gouyvenoux M."/>
            <person name="Ugarte E."/>
            <person name="Cattonaro F."/>
            <person name="Anthouard V."/>
            <person name="Vico V."/>
            <person name="Del Fabbro C."/>
            <person name="Alaux M."/>
            <person name="Di Gaspero G."/>
            <person name="Dumas V."/>
            <person name="Felice N."/>
            <person name="Paillard S."/>
            <person name="Juman I."/>
            <person name="Moroldo M."/>
            <person name="Scalabrin S."/>
            <person name="Canaguier A."/>
            <person name="Le Clainche I."/>
            <person name="Malacrida G."/>
            <person name="Durand E."/>
            <person name="Pesole G."/>
            <person name="Laucou V."/>
            <person name="Chatelet P."/>
            <person name="Merdinoglu D."/>
            <person name="Delledonne M."/>
            <person name="Pezzotti M."/>
            <person name="Lecharny A."/>
            <person name="Scarpelli C."/>
            <person name="Artiguenave F."/>
            <person name="Pe M.E."/>
            <person name="Valle G."/>
            <person name="Morgante M."/>
            <person name="Caboche M."/>
            <person name="Adam-Blondon A.-F."/>
            <person name="Weissenbach J."/>
            <person name="Quetier F."/>
            <person name="Wincker P."/>
        </authorList>
    </citation>
    <scope>NUCLEOTIDE SEQUENCE [LARGE SCALE GENOMIC DNA]</scope>
    <source>
        <strain evidence="3">cv. Pinot noir / PN40024</strain>
    </source>
</reference>
<feature type="transmembrane region" description="Helical" evidence="1">
    <location>
        <begin position="185"/>
        <end position="207"/>
    </location>
</feature>
<dbReference type="PANTHER" id="PTHR36714:SF1">
    <property type="entry name" value="T23E23.1"/>
    <property type="match status" value="1"/>
</dbReference>
<feature type="transmembrane region" description="Helical" evidence="1">
    <location>
        <begin position="278"/>
        <end position="305"/>
    </location>
</feature>
<dbReference type="PANTHER" id="PTHR36714">
    <property type="entry name" value="T23E23.1"/>
    <property type="match status" value="1"/>
</dbReference>
<organism evidence="2 3">
    <name type="scientific">Vitis vinifera</name>
    <name type="common">Grape</name>
    <dbReference type="NCBI Taxonomy" id="29760"/>
    <lineage>
        <taxon>Eukaryota</taxon>
        <taxon>Viridiplantae</taxon>
        <taxon>Streptophyta</taxon>
        <taxon>Embryophyta</taxon>
        <taxon>Tracheophyta</taxon>
        <taxon>Spermatophyta</taxon>
        <taxon>Magnoliopsida</taxon>
        <taxon>eudicotyledons</taxon>
        <taxon>Gunneridae</taxon>
        <taxon>Pentapetalae</taxon>
        <taxon>rosids</taxon>
        <taxon>Vitales</taxon>
        <taxon>Vitaceae</taxon>
        <taxon>Viteae</taxon>
        <taxon>Vitis</taxon>
    </lineage>
</organism>
<keyword evidence="1" id="KW-1133">Transmembrane helix</keyword>
<proteinExistence type="predicted"/>
<gene>
    <name evidence="2" type="ordered locus">VIT_14s0066g01570</name>
</gene>
<dbReference type="AlphaFoldDB" id="F6HV11"/>
<dbReference type="FunCoup" id="F6HV11">
    <property type="interactions" value="34"/>
</dbReference>
<evidence type="ECO:0000313" key="2">
    <source>
        <dbReference type="EMBL" id="CCB58529.1"/>
    </source>
</evidence>
<feature type="transmembrane region" description="Helical" evidence="1">
    <location>
        <begin position="159"/>
        <end position="179"/>
    </location>
</feature>
<dbReference type="Proteomes" id="UP000009183">
    <property type="component" value="Chromosome 14"/>
</dbReference>
<name>F6HV11_VITVI</name>